<dbReference type="RefSeq" id="WP_209704073.1">
    <property type="nucleotide sequence ID" value="NZ_JAFIDA010000001.1"/>
</dbReference>
<name>A0A940PQN9_9MICO</name>
<evidence type="ECO:0000313" key="3">
    <source>
        <dbReference type="EMBL" id="MBP1324973.1"/>
    </source>
</evidence>
<keyword evidence="2" id="KW-0812">Transmembrane</keyword>
<feature type="compositionally biased region" description="Low complexity" evidence="1">
    <location>
        <begin position="10"/>
        <end position="19"/>
    </location>
</feature>
<accession>A0A940PQN9</accession>
<dbReference type="Proteomes" id="UP000675163">
    <property type="component" value="Unassembled WGS sequence"/>
</dbReference>
<feature type="region of interest" description="Disordered" evidence="1">
    <location>
        <begin position="1"/>
        <end position="36"/>
    </location>
</feature>
<proteinExistence type="predicted"/>
<sequence>MSESAGQKSVKQQRAQQRAQKVEAYQQERRAQQRKRRIGIISGSVGGAAVLALAVTFIATSAEPAKRPQDIAIAGLEEFTNLPATHVGPDPVDYEGNYGMQPPAGGDHFQAWLNCGVYSEPQQNESAVHSLEHGAVWVTYNPETVTDAQLDELRSKVPDQYSIISPYPGLETPFAVSAWGAQITMDSPDDERLGQFVDRYWKSASAPEPGASCMGANEGPGRVI</sequence>
<evidence type="ECO:0000256" key="2">
    <source>
        <dbReference type="SAM" id="Phobius"/>
    </source>
</evidence>
<dbReference type="AlphaFoldDB" id="A0A940PQN9"/>
<evidence type="ECO:0008006" key="5">
    <source>
        <dbReference type="Google" id="ProtNLM"/>
    </source>
</evidence>
<evidence type="ECO:0000313" key="4">
    <source>
        <dbReference type="Proteomes" id="UP000675163"/>
    </source>
</evidence>
<dbReference type="Pfam" id="PF11303">
    <property type="entry name" value="DUF3105"/>
    <property type="match status" value="1"/>
</dbReference>
<gene>
    <name evidence="3" type="ORF">JOF28_000205</name>
</gene>
<reference evidence="3" key="1">
    <citation type="submission" date="2021-02" db="EMBL/GenBank/DDBJ databases">
        <title>Sequencing the genomes of 1000 actinobacteria strains.</title>
        <authorList>
            <person name="Klenk H.-P."/>
        </authorList>
    </citation>
    <scope>NUCLEOTIDE SEQUENCE</scope>
    <source>
        <strain evidence="3">DSM 22850</strain>
    </source>
</reference>
<keyword evidence="2" id="KW-0472">Membrane</keyword>
<organism evidence="3 4">
    <name type="scientific">Leucobacter exalbidus</name>
    <dbReference type="NCBI Taxonomy" id="662960"/>
    <lineage>
        <taxon>Bacteria</taxon>
        <taxon>Bacillati</taxon>
        <taxon>Actinomycetota</taxon>
        <taxon>Actinomycetes</taxon>
        <taxon>Micrococcales</taxon>
        <taxon>Microbacteriaceae</taxon>
        <taxon>Leucobacter</taxon>
    </lineage>
</organism>
<dbReference type="EMBL" id="JAFIDA010000001">
    <property type="protein sequence ID" value="MBP1324973.1"/>
    <property type="molecule type" value="Genomic_DNA"/>
</dbReference>
<protein>
    <recommendedName>
        <fullName evidence="5">DUF3105 domain-containing protein</fullName>
    </recommendedName>
</protein>
<dbReference type="InterPro" id="IPR021454">
    <property type="entry name" value="DUF3105"/>
</dbReference>
<keyword evidence="2" id="KW-1133">Transmembrane helix</keyword>
<comment type="caution">
    <text evidence="3">The sequence shown here is derived from an EMBL/GenBank/DDBJ whole genome shotgun (WGS) entry which is preliminary data.</text>
</comment>
<feature type="transmembrane region" description="Helical" evidence="2">
    <location>
        <begin position="38"/>
        <end position="59"/>
    </location>
</feature>
<evidence type="ECO:0000256" key="1">
    <source>
        <dbReference type="SAM" id="MobiDB-lite"/>
    </source>
</evidence>
<keyword evidence="4" id="KW-1185">Reference proteome</keyword>